<dbReference type="CDD" id="cd07067">
    <property type="entry name" value="HP_PGM_like"/>
    <property type="match status" value="1"/>
</dbReference>
<dbReference type="SUPFAM" id="SSF53254">
    <property type="entry name" value="Phosphoglycerate mutase-like"/>
    <property type="match status" value="1"/>
</dbReference>
<reference evidence="1 2" key="1">
    <citation type="submission" date="2019-08" db="EMBL/GenBank/DDBJ databases">
        <title>Archangium and Cystobacter genomes.</title>
        <authorList>
            <person name="Chen I.-C.K."/>
            <person name="Wielgoss S."/>
        </authorList>
    </citation>
    <scope>NUCLEOTIDE SEQUENCE [LARGE SCALE GENOMIC DNA]</scope>
    <source>
        <strain evidence="1 2">Cbm 6</strain>
    </source>
</reference>
<protein>
    <submittedName>
        <fullName evidence="1">Histidine phosphatase</fullName>
    </submittedName>
</protein>
<name>A0ABY9WNS2_9BACT</name>
<dbReference type="RefSeq" id="WP_395820288.1">
    <property type="nucleotide sequence ID" value="NZ_CP043494.1"/>
</dbReference>
<evidence type="ECO:0000313" key="2">
    <source>
        <dbReference type="Proteomes" id="UP001611383"/>
    </source>
</evidence>
<dbReference type="Proteomes" id="UP001611383">
    <property type="component" value="Chromosome"/>
</dbReference>
<dbReference type="InterPro" id="IPR029033">
    <property type="entry name" value="His_PPase_superfam"/>
</dbReference>
<evidence type="ECO:0000313" key="1">
    <source>
        <dbReference type="EMBL" id="WNG45449.1"/>
    </source>
</evidence>
<dbReference type="Pfam" id="PF00300">
    <property type="entry name" value="His_Phos_1"/>
    <property type="match status" value="1"/>
</dbReference>
<keyword evidence="2" id="KW-1185">Reference proteome</keyword>
<dbReference type="EMBL" id="CP043494">
    <property type="protein sequence ID" value="WNG45449.1"/>
    <property type="molecule type" value="Genomic_DNA"/>
</dbReference>
<dbReference type="Gene3D" id="3.40.50.1240">
    <property type="entry name" value="Phosphoglycerate mutase-like"/>
    <property type="match status" value="1"/>
</dbReference>
<gene>
    <name evidence="1" type="ORF">F0U60_16080</name>
</gene>
<proteinExistence type="predicted"/>
<organism evidence="1 2">
    <name type="scientific">Archangium minus</name>
    <dbReference type="NCBI Taxonomy" id="83450"/>
    <lineage>
        <taxon>Bacteria</taxon>
        <taxon>Pseudomonadati</taxon>
        <taxon>Myxococcota</taxon>
        <taxon>Myxococcia</taxon>
        <taxon>Myxococcales</taxon>
        <taxon>Cystobacterineae</taxon>
        <taxon>Archangiaceae</taxon>
        <taxon>Archangium</taxon>
    </lineage>
</organism>
<sequence length="166" mass="18292">MSSHQMPLMFVRHAAAEDHHRLGDEYRPLSMEGRASFRPHARKLARLTPMAGIVTSPLVRAVQTAEILAEAFGLNHVEVSGELRPRSNAHKRILHLARELGAGWMLVGHNPALARASALALELDELPSKLRKGTVLALYPEGKRFSLAWMAAPGRYLLRPGELEAG</sequence>
<dbReference type="SMART" id="SM00855">
    <property type="entry name" value="PGAM"/>
    <property type="match status" value="1"/>
</dbReference>
<accession>A0ABY9WNS2</accession>
<dbReference type="InterPro" id="IPR013078">
    <property type="entry name" value="His_Pase_superF_clade-1"/>
</dbReference>